<evidence type="ECO:0000313" key="9">
    <source>
        <dbReference type="Proteomes" id="UP001229244"/>
    </source>
</evidence>
<dbReference type="GO" id="GO:0016020">
    <property type="term" value="C:membrane"/>
    <property type="evidence" value="ECO:0007669"/>
    <property type="project" value="UniProtKB-SubCell"/>
</dbReference>
<dbReference type="Pfam" id="PF00892">
    <property type="entry name" value="EamA"/>
    <property type="match status" value="2"/>
</dbReference>
<comment type="subcellular location">
    <subcellularLocation>
        <location evidence="1">Membrane</location>
        <topology evidence="1">Multi-pass membrane protein</topology>
    </subcellularLocation>
</comment>
<protein>
    <submittedName>
        <fullName evidence="8">Blue pigment (Indigoidine) exporter</fullName>
    </submittedName>
</protein>
<comment type="similarity">
    <text evidence="2">Belongs to the EamA transporter family.</text>
</comment>
<dbReference type="Proteomes" id="UP001229244">
    <property type="component" value="Unassembled WGS sequence"/>
</dbReference>
<feature type="transmembrane region" description="Helical" evidence="6">
    <location>
        <begin position="143"/>
        <end position="162"/>
    </location>
</feature>
<feature type="transmembrane region" description="Helical" evidence="6">
    <location>
        <begin position="205"/>
        <end position="223"/>
    </location>
</feature>
<dbReference type="InterPro" id="IPR000620">
    <property type="entry name" value="EamA_dom"/>
</dbReference>
<feature type="domain" description="EamA" evidence="7">
    <location>
        <begin position="8"/>
        <end position="133"/>
    </location>
</feature>
<feature type="transmembrane region" description="Helical" evidence="6">
    <location>
        <begin position="64"/>
        <end position="84"/>
    </location>
</feature>
<gene>
    <name evidence="8" type="ORF">J2S73_000598</name>
</gene>
<evidence type="ECO:0000256" key="1">
    <source>
        <dbReference type="ARBA" id="ARBA00004141"/>
    </source>
</evidence>
<comment type="caution">
    <text evidence="8">The sequence shown here is derived from an EMBL/GenBank/DDBJ whole genome shotgun (WGS) entry which is preliminary data.</text>
</comment>
<feature type="transmembrane region" description="Helical" evidence="6">
    <location>
        <begin position="32"/>
        <end position="52"/>
    </location>
</feature>
<sequence length="307" mass="31528">MSRSLDALLAASAPAIWGTSYIVTTEMLPPDYPLTVAVLRALPAGLILMVATRSLPPRTWIGKLLILGALNFSVFWSLLFLAAYRLPGGVAATLGAVQPLVVLLLARMVLGTRLTLAGLAAATAGIGGVALLVLGPSASLDTIGVLAALGGAVSMASGVILTRKWKPPVSALTFVAWQLTAGGLLLLPVAAAVEPPLPELSTLNMAGFVWLGLIGAALTYFFWFRGIERLGPAAVTSFGFLSPLTAMLLDWAVLGNAFTPVQALGAVIVLGCVWIGGRAARPRPAVAAPGDASVAPMPPVAAERARL</sequence>
<name>A0AAE3VLB4_9HYPH</name>
<keyword evidence="3 6" id="KW-0812">Transmembrane</keyword>
<keyword evidence="9" id="KW-1185">Reference proteome</keyword>
<dbReference type="RefSeq" id="WP_306883939.1">
    <property type="nucleotide sequence ID" value="NZ_JAUSUL010000001.1"/>
</dbReference>
<accession>A0AAE3VLB4</accession>
<dbReference type="InterPro" id="IPR037185">
    <property type="entry name" value="EmrE-like"/>
</dbReference>
<feature type="transmembrane region" description="Helical" evidence="6">
    <location>
        <begin position="257"/>
        <end position="276"/>
    </location>
</feature>
<feature type="transmembrane region" description="Helical" evidence="6">
    <location>
        <begin position="230"/>
        <end position="251"/>
    </location>
</feature>
<evidence type="ECO:0000256" key="3">
    <source>
        <dbReference type="ARBA" id="ARBA00022692"/>
    </source>
</evidence>
<dbReference type="InterPro" id="IPR050638">
    <property type="entry name" value="AA-Vitamin_Transporters"/>
</dbReference>
<organism evidence="8 9">
    <name type="scientific">Amorphus orientalis</name>
    <dbReference type="NCBI Taxonomy" id="649198"/>
    <lineage>
        <taxon>Bacteria</taxon>
        <taxon>Pseudomonadati</taxon>
        <taxon>Pseudomonadota</taxon>
        <taxon>Alphaproteobacteria</taxon>
        <taxon>Hyphomicrobiales</taxon>
        <taxon>Amorphaceae</taxon>
        <taxon>Amorphus</taxon>
    </lineage>
</organism>
<evidence type="ECO:0000256" key="2">
    <source>
        <dbReference type="ARBA" id="ARBA00007362"/>
    </source>
</evidence>
<evidence type="ECO:0000259" key="7">
    <source>
        <dbReference type="Pfam" id="PF00892"/>
    </source>
</evidence>
<dbReference type="PANTHER" id="PTHR32322">
    <property type="entry name" value="INNER MEMBRANE TRANSPORTER"/>
    <property type="match status" value="1"/>
</dbReference>
<dbReference type="SUPFAM" id="SSF103481">
    <property type="entry name" value="Multidrug resistance efflux transporter EmrE"/>
    <property type="match status" value="2"/>
</dbReference>
<evidence type="ECO:0000313" key="8">
    <source>
        <dbReference type="EMBL" id="MDQ0314161.1"/>
    </source>
</evidence>
<feature type="transmembrane region" description="Helical" evidence="6">
    <location>
        <begin position="90"/>
        <end position="110"/>
    </location>
</feature>
<feature type="domain" description="EamA" evidence="7">
    <location>
        <begin position="143"/>
        <end position="274"/>
    </location>
</feature>
<keyword evidence="4 6" id="KW-1133">Transmembrane helix</keyword>
<evidence type="ECO:0000256" key="6">
    <source>
        <dbReference type="SAM" id="Phobius"/>
    </source>
</evidence>
<reference evidence="8" key="1">
    <citation type="submission" date="2023-07" db="EMBL/GenBank/DDBJ databases">
        <title>Genomic Encyclopedia of Type Strains, Phase IV (KMG-IV): sequencing the most valuable type-strain genomes for metagenomic binning, comparative biology and taxonomic classification.</title>
        <authorList>
            <person name="Goeker M."/>
        </authorList>
    </citation>
    <scope>NUCLEOTIDE SEQUENCE</scope>
    <source>
        <strain evidence="8">DSM 21202</strain>
    </source>
</reference>
<feature type="transmembrane region" description="Helical" evidence="6">
    <location>
        <begin position="174"/>
        <end position="193"/>
    </location>
</feature>
<feature type="transmembrane region" description="Helical" evidence="6">
    <location>
        <begin position="117"/>
        <end position="137"/>
    </location>
</feature>
<proteinExistence type="inferred from homology"/>
<keyword evidence="5 6" id="KW-0472">Membrane</keyword>
<evidence type="ECO:0000256" key="4">
    <source>
        <dbReference type="ARBA" id="ARBA00022989"/>
    </source>
</evidence>
<dbReference type="AlphaFoldDB" id="A0AAE3VLB4"/>
<dbReference type="EMBL" id="JAUSUL010000001">
    <property type="protein sequence ID" value="MDQ0314161.1"/>
    <property type="molecule type" value="Genomic_DNA"/>
</dbReference>
<dbReference type="PANTHER" id="PTHR32322:SF2">
    <property type="entry name" value="EAMA DOMAIN-CONTAINING PROTEIN"/>
    <property type="match status" value="1"/>
</dbReference>
<evidence type="ECO:0000256" key="5">
    <source>
        <dbReference type="ARBA" id="ARBA00023136"/>
    </source>
</evidence>